<dbReference type="InterPro" id="IPR041371">
    <property type="entry name" value="GH92_N"/>
</dbReference>
<dbReference type="PANTHER" id="PTHR12143">
    <property type="entry name" value="PEPTIDE N-GLYCANASE PNGASE -RELATED"/>
    <property type="match status" value="1"/>
</dbReference>
<dbReference type="GO" id="GO:0005829">
    <property type="term" value="C:cytosol"/>
    <property type="evidence" value="ECO:0007669"/>
    <property type="project" value="TreeGrafter"/>
</dbReference>
<reference evidence="3 4" key="1">
    <citation type="submission" date="2018-02" db="EMBL/GenBank/DDBJ databases">
        <title>Genome sequencing of Solimonas sp. HR-BB.</title>
        <authorList>
            <person name="Lee Y."/>
            <person name="Jeon C.O."/>
        </authorList>
    </citation>
    <scope>NUCLEOTIDE SEQUENCE [LARGE SCALE GENOMIC DNA]</scope>
    <source>
        <strain evidence="3 4">HR-BB</strain>
    </source>
</reference>
<organism evidence="3 4">
    <name type="scientific">Solimonas fluminis</name>
    <dbReference type="NCBI Taxonomy" id="2086571"/>
    <lineage>
        <taxon>Bacteria</taxon>
        <taxon>Pseudomonadati</taxon>
        <taxon>Pseudomonadota</taxon>
        <taxon>Gammaproteobacteria</taxon>
        <taxon>Nevskiales</taxon>
        <taxon>Nevskiaceae</taxon>
        <taxon>Solimonas</taxon>
    </lineage>
</organism>
<evidence type="ECO:0000259" key="1">
    <source>
        <dbReference type="Pfam" id="PF07971"/>
    </source>
</evidence>
<dbReference type="Gene3D" id="2.70.98.10">
    <property type="match status" value="1"/>
</dbReference>
<dbReference type="Pfam" id="PF07971">
    <property type="entry name" value="Glyco_hydro_92"/>
    <property type="match status" value="1"/>
</dbReference>
<sequence length="910" mass="97417">MRACAQSTRTATPARTNCADGAGQACGASGGAPQALLFCRCPRPAAGLTKVEIYYRGAGRRGPRLEAIRIQRCRACPGIRVGRRGGEAAGAYPGKDARRACDRRGEAIAIMIFPRGKKGTPARATSGGVLRVRTLFAAVLAALWLSACGARSGAPSSGDGAASPPDTPPAARGDLAAHVDPFIGSFPPGFVNPGPFAPFGMVQPGPDTEGPLNYGGYSVQNLLVTGFSQVHMSAGAPKGGQFALLPFTGELTPGDLSQLGWPNPVPAYASPLNPLDHRAEAGYYRVGLLRYGTTAEITASERVALHRYHYSRGAPRLLLDVSRDLAGYHPARAQLEPDGLVSGSVDTGDGYTLYFALQLDAPFRAATREGQALQPGAVVEGERLALLLDFDGAPRTLQAKIAVSYTDLAGARRNLAELPHWDFDAQRGRLREQWQGELARVEVEGGTELQRRSLYTALYRIQQFPNLHGDIDGRYRGPDNAVHASVRPHYSQYSLWDSYRGQNQMLAEIQPARYRDMVLSLLDFHVQGGRLPRWQQGPVDASHMSGDPVIPFIGEGWCRGLLPAAERAPLLAAMQALERSRREALAPGYLPVEKPANPLAVFAGGAREAGTTLEYGIADFALALMTASSGDGTEAQRLAQQSLNYRNLVDPQSGFIRPRHEDGSWLAPFLPELPYGFQEGTSWQYSWLAMHDLPGLFERMGGNAEVQRRLDTFFLLPASLLPGAWPFVQNQLTLFGLFYYGNQYAPGNEHDLQAPYLYNYAGAPWKTQVVARSAAALFAPTPLGLPGNDDLGALSGWLAWTLIGLYPINPGAPLAVVGSPAFEKVTLHRPGGDLVIEAPGAGPLQPFVDGLSLDGEAIGGSWLRLPRGAATVRLQTAALPDPGWAADSAPPSVSANGLEDFGCEAGRIAR</sequence>
<dbReference type="InterPro" id="IPR050883">
    <property type="entry name" value="PNGase"/>
</dbReference>
<evidence type="ECO:0008006" key="5">
    <source>
        <dbReference type="Google" id="ProtNLM"/>
    </source>
</evidence>
<dbReference type="NCBIfam" id="TIGR01180">
    <property type="entry name" value="aman2_put"/>
    <property type="match status" value="1"/>
</dbReference>
<keyword evidence="4" id="KW-1185">Reference proteome</keyword>
<evidence type="ECO:0000259" key="2">
    <source>
        <dbReference type="Pfam" id="PF17678"/>
    </source>
</evidence>
<dbReference type="InterPro" id="IPR012939">
    <property type="entry name" value="Glyco_hydro_92"/>
</dbReference>
<feature type="domain" description="Glycosyl hydrolase family 92" evidence="1">
    <location>
        <begin position="411"/>
        <end position="865"/>
    </location>
</feature>
<dbReference type="Gene3D" id="1.20.1610.10">
    <property type="entry name" value="alpha-1,2-mannosidases domains"/>
    <property type="match status" value="1"/>
</dbReference>
<dbReference type="Pfam" id="PF17678">
    <property type="entry name" value="Glyco_hydro_92N"/>
    <property type="match status" value="1"/>
</dbReference>
<dbReference type="PANTHER" id="PTHR12143:SF39">
    <property type="entry name" value="SECRETED PROTEIN"/>
    <property type="match status" value="1"/>
</dbReference>
<comment type="caution">
    <text evidence="3">The sequence shown here is derived from an EMBL/GenBank/DDBJ whole genome shotgun (WGS) entry which is preliminary data.</text>
</comment>
<evidence type="ECO:0000313" key="3">
    <source>
        <dbReference type="EMBL" id="PPE74918.1"/>
    </source>
</evidence>
<dbReference type="InterPro" id="IPR008928">
    <property type="entry name" value="6-hairpin_glycosidase_sf"/>
</dbReference>
<dbReference type="GO" id="GO:0006516">
    <property type="term" value="P:glycoprotein catabolic process"/>
    <property type="evidence" value="ECO:0007669"/>
    <property type="project" value="TreeGrafter"/>
</dbReference>
<dbReference type="OrthoDB" id="9804511at2"/>
<proteinExistence type="predicted"/>
<dbReference type="SUPFAM" id="SSF48208">
    <property type="entry name" value="Six-hairpin glycosidases"/>
    <property type="match status" value="1"/>
</dbReference>
<dbReference type="Gene3D" id="3.30.2080.10">
    <property type="entry name" value="GH92 mannosidase domain"/>
    <property type="match status" value="1"/>
</dbReference>
<protein>
    <recommendedName>
        <fullName evidence="5">Glycoside hydrolase family 92 protein</fullName>
    </recommendedName>
</protein>
<accession>A0A2S5TJD9</accession>
<dbReference type="Proteomes" id="UP000238220">
    <property type="component" value="Unassembled WGS sequence"/>
</dbReference>
<dbReference type="GO" id="GO:0005975">
    <property type="term" value="P:carbohydrate metabolic process"/>
    <property type="evidence" value="ECO:0007669"/>
    <property type="project" value="InterPro"/>
</dbReference>
<dbReference type="InterPro" id="IPR014718">
    <property type="entry name" value="GH-type_carb-bd"/>
</dbReference>
<name>A0A2S5TJD9_9GAMM</name>
<dbReference type="InterPro" id="IPR005887">
    <property type="entry name" value="GH92_a_mannosidase_put"/>
</dbReference>
<dbReference type="Gene3D" id="1.20.1050.60">
    <property type="entry name" value="alpha-1,2-mannosidase"/>
    <property type="match status" value="1"/>
</dbReference>
<gene>
    <name evidence="3" type="ORF">C3942_04370</name>
</gene>
<dbReference type="GO" id="GO:0000224">
    <property type="term" value="F:peptide-N4-(N-acetyl-beta-glucosaminyl)asparagine amidase activity"/>
    <property type="evidence" value="ECO:0007669"/>
    <property type="project" value="TreeGrafter"/>
</dbReference>
<dbReference type="AlphaFoldDB" id="A0A2S5TJD9"/>
<evidence type="ECO:0000313" key="4">
    <source>
        <dbReference type="Proteomes" id="UP000238220"/>
    </source>
</evidence>
<dbReference type="GO" id="GO:0030246">
    <property type="term" value="F:carbohydrate binding"/>
    <property type="evidence" value="ECO:0007669"/>
    <property type="project" value="InterPro"/>
</dbReference>
<feature type="domain" description="Glycosyl hydrolase family 92 N-terminal" evidence="2">
    <location>
        <begin position="178"/>
        <end position="404"/>
    </location>
</feature>
<dbReference type="EMBL" id="PSNW01000002">
    <property type="protein sequence ID" value="PPE74918.1"/>
    <property type="molecule type" value="Genomic_DNA"/>
</dbReference>